<organism evidence="6">
    <name type="scientific">Schizaphis graminum</name>
    <name type="common">Green bug aphid</name>
    <dbReference type="NCBI Taxonomy" id="13262"/>
    <lineage>
        <taxon>Eukaryota</taxon>
        <taxon>Metazoa</taxon>
        <taxon>Ecdysozoa</taxon>
        <taxon>Arthropoda</taxon>
        <taxon>Hexapoda</taxon>
        <taxon>Insecta</taxon>
        <taxon>Pterygota</taxon>
        <taxon>Neoptera</taxon>
        <taxon>Paraneoptera</taxon>
        <taxon>Hemiptera</taxon>
        <taxon>Sternorrhyncha</taxon>
        <taxon>Aphidomorpha</taxon>
        <taxon>Aphidoidea</taxon>
        <taxon>Aphididae</taxon>
        <taxon>Aphidini</taxon>
        <taxon>Schizaphis</taxon>
    </lineage>
</organism>
<dbReference type="GO" id="GO:0006355">
    <property type="term" value="P:regulation of DNA-templated transcription"/>
    <property type="evidence" value="ECO:0007669"/>
    <property type="project" value="TreeGrafter"/>
</dbReference>
<dbReference type="EMBL" id="GGMR01002818">
    <property type="protein sequence ID" value="MBY15437.1"/>
    <property type="molecule type" value="Transcribed_RNA"/>
</dbReference>
<evidence type="ECO:0000256" key="3">
    <source>
        <dbReference type="SAM" id="MobiDB-lite"/>
    </source>
</evidence>
<dbReference type="PROSITE" id="PS51525">
    <property type="entry name" value="NET"/>
    <property type="match status" value="1"/>
</dbReference>
<keyword evidence="1 2" id="KW-0103">Bromodomain</keyword>
<feature type="region of interest" description="Disordered" evidence="3">
    <location>
        <begin position="58"/>
        <end position="100"/>
    </location>
</feature>
<evidence type="ECO:0000259" key="4">
    <source>
        <dbReference type="PROSITE" id="PS50014"/>
    </source>
</evidence>
<feature type="region of interest" description="Disordered" evidence="3">
    <location>
        <begin position="760"/>
        <end position="847"/>
    </location>
</feature>
<dbReference type="InterPro" id="IPR001487">
    <property type="entry name" value="Bromodomain"/>
</dbReference>
<evidence type="ECO:0000256" key="1">
    <source>
        <dbReference type="ARBA" id="ARBA00023117"/>
    </source>
</evidence>
<dbReference type="PROSITE" id="PS50014">
    <property type="entry name" value="BROMODOMAIN_2"/>
    <property type="match status" value="1"/>
</dbReference>
<feature type="region of interest" description="Disordered" evidence="3">
    <location>
        <begin position="188"/>
        <end position="265"/>
    </location>
</feature>
<dbReference type="InterPro" id="IPR027353">
    <property type="entry name" value="NET_dom"/>
</dbReference>
<dbReference type="Gene3D" id="1.20.1270.220">
    <property type="match status" value="1"/>
</dbReference>
<dbReference type="PANTHER" id="PTHR22880:SF225">
    <property type="entry name" value="BROMODOMAIN-CONTAINING PROTEIN BET-1-RELATED"/>
    <property type="match status" value="1"/>
</dbReference>
<dbReference type="GO" id="GO:0000785">
    <property type="term" value="C:chromatin"/>
    <property type="evidence" value="ECO:0007669"/>
    <property type="project" value="TreeGrafter"/>
</dbReference>
<protein>
    <submittedName>
        <fullName evidence="6">Homeotic protein female sterile</fullName>
    </submittedName>
</protein>
<name>A0A2S2NE77_SCHGA</name>
<evidence type="ECO:0000313" key="6">
    <source>
        <dbReference type="EMBL" id="MBY15437.1"/>
    </source>
</evidence>
<feature type="compositionally biased region" description="Low complexity" evidence="3">
    <location>
        <begin position="385"/>
        <end position="408"/>
    </location>
</feature>
<dbReference type="PANTHER" id="PTHR22880">
    <property type="entry name" value="FALZ-RELATED BROMODOMAIN-CONTAINING PROTEINS"/>
    <property type="match status" value="1"/>
</dbReference>
<reference evidence="6" key="1">
    <citation type="submission" date="2018-04" db="EMBL/GenBank/DDBJ databases">
        <title>Transcriptome of Schizaphis graminum biotype I.</title>
        <authorList>
            <person name="Scully E.D."/>
            <person name="Geib S.M."/>
            <person name="Palmer N.A."/>
            <person name="Koch K."/>
            <person name="Bradshaw J."/>
            <person name="Heng-Moss T."/>
            <person name="Sarath G."/>
        </authorList>
    </citation>
    <scope>NUCLEOTIDE SEQUENCE</scope>
</reference>
<dbReference type="Pfam" id="PF17035">
    <property type="entry name" value="BET"/>
    <property type="match status" value="1"/>
</dbReference>
<feature type="compositionally biased region" description="Basic and acidic residues" evidence="3">
    <location>
        <begin position="804"/>
        <end position="824"/>
    </location>
</feature>
<feature type="compositionally biased region" description="Basic and acidic residues" evidence="3">
    <location>
        <begin position="342"/>
        <end position="359"/>
    </location>
</feature>
<feature type="compositionally biased region" description="Polar residues" evidence="3">
    <location>
        <begin position="507"/>
        <end position="527"/>
    </location>
</feature>
<dbReference type="SUPFAM" id="SSF47370">
    <property type="entry name" value="Bromodomain"/>
    <property type="match status" value="1"/>
</dbReference>
<feature type="compositionally biased region" description="Basic residues" evidence="3">
    <location>
        <begin position="328"/>
        <end position="341"/>
    </location>
</feature>
<feature type="region of interest" description="Disordered" evidence="3">
    <location>
        <begin position="496"/>
        <end position="527"/>
    </location>
</feature>
<dbReference type="Gene3D" id="1.20.920.10">
    <property type="entry name" value="Bromodomain-like"/>
    <property type="match status" value="1"/>
</dbReference>
<dbReference type="InterPro" id="IPR031354">
    <property type="entry name" value="BRD4_CDT"/>
</dbReference>
<feature type="compositionally biased region" description="Polar residues" evidence="3">
    <location>
        <begin position="428"/>
        <end position="456"/>
    </location>
</feature>
<feature type="region of interest" description="Disordered" evidence="3">
    <location>
        <begin position="702"/>
        <end position="734"/>
    </location>
</feature>
<feature type="region of interest" description="Disordered" evidence="3">
    <location>
        <begin position="328"/>
        <end position="456"/>
    </location>
</feature>
<sequence>MDLGTVKTKLDNREYKNSKDFAADVNLIFSNCYKYNPKDHDVVAMAKKLQAVFEAKMSKVPPDPPLIEMKMEPEDESSSEGSSGSFSDSDDSEDLENSRKIQEFQEKLNALQDQMKRLVEESARKKKQKKNSMNSSKKKKHSTNEKLTSSASKPPLAVALNSTPMNIMANSTITNDIKMLPIDPSMNAKSAAQQLRHPMANASAGQTTKGAKGKGAGTRGPAKAPAQPKRPRVNSRANNPKKKNSVSAPAFDSEDEDNAKPMSYDEKRQLSLDINKLPGDKLGRVVHIIQSREPSLRDSNPDEIEIDFETLKPSTLRELESYVASCLRKKPRKITNKKVSGKPKEELGEKKHEIDKRLDVSGQLSTKKGKKDAKAAEISGPSRLSASSSSSSDSDSSSSSYSTSSSDSSDSEHGGNKQKKKKRLSDDVSINKSAEGQKSTNTMKQTGPNSTSVNSINKPVVNAQQNVPPKKPPAVTNPMAINTSKTNSMTINTSKANPAIHSKPTPVVSTAPSLPTTNGNISNGDSNTSSITQDITSNGVLLQPTKVEVKTEPGLPISSTISQPTVSMGTIPNENTVLSSIASVFDPLTPPSSQPTNNNSLRVPDKQAAHTVVPTSNMHNSLVNDGLSVPHVDIAPVMNSVAAVHHSATPPLMVQPPIESKPRPTPIAPIIQNTNQLSDQRVVNAATSVWSSLAQQAATEANNQVPGASIKPSTADSFQQFKKQAKENAKKQRALIEQQEMRRHQKEQAEKERIRIENEKRREKEEEEALEKARKIVAEQQSSRLDEVKASSNTDDSSSPSQDRAAEGRERQRLREQERRRREAMVNQIDMNRQSDLMAAFEQTLAP</sequence>
<dbReference type="GO" id="GO:0006338">
    <property type="term" value="P:chromatin remodeling"/>
    <property type="evidence" value="ECO:0007669"/>
    <property type="project" value="TreeGrafter"/>
</dbReference>
<dbReference type="FunFam" id="1.20.1270.220:FF:000001">
    <property type="entry name" value="bromodomain-containing protein 2 isoform X1"/>
    <property type="match status" value="1"/>
</dbReference>
<dbReference type="PRINTS" id="PR00503">
    <property type="entry name" value="BROMODOMAIN"/>
</dbReference>
<accession>A0A2S2NE77</accession>
<gene>
    <name evidence="6" type="primary">fs(1)h</name>
    <name evidence="6" type="ORF">g.144475</name>
</gene>
<evidence type="ECO:0000256" key="2">
    <source>
        <dbReference type="PROSITE-ProRule" id="PRU00035"/>
    </source>
</evidence>
<feature type="compositionally biased region" description="Basic residues" evidence="3">
    <location>
        <begin position="229"/>
        <end position="244"/>
    </location>
</feature>
<feature type="compositionally biased region" description="Basic residues" evidence="3">
    <location>
        <begin position="124"/>
        <end position="141"/>
    </location>
</feature>
<feature type="domain" description="Bromo" evidence="4">
    <location>
        <begin position="1"/>
        <end position="43"/>
    </location>
</feature>
<feature type="domain" description="NET" evidence="5">
    <location>
        <begin position="252"/>
        <end position="334"/>
    </location>
</feature>
<feature type="compositionally biased region" description="Basic and acidic residues" evidence="3">
    <location>
        <begin position="760"/>
        <end position="777"/>
    </location>
</feature>
<dbReference type="InterPro" id="IPR036427">
    <property type="entry name" value="Bromodomain-like_sf"/>
</dbReference>
<feature type="region of interest" description="Disordered" evidence="3">
    <location>
        <begin position="118"/>
        <end position="160"/>
    </location>
</feature>
<feature type="compositionally biased region" description="Polar residues" evidence="3">
    <location>
        <begin position="702"/>
        <end position="722"/>
    </location>
</feature>
<dbReference type="Pfam" id="PF17105">
    <property type="entry name" value="BRD4_CDT"/>
    <property type="match status" value="1"/>
</dbReference>
<proteinExistence type="predicted"/>
<dbReference type="InterPro" id="IPR038336">
    <property type="entry name" value="NET_sf"/>
</dbReference>
<dbReference type="InterPro" id="IPR050935">
    <property type="entry name" value="Bromo_chromatin_reader"/>
</dbReference>
<dbReference type="AlphaFoldDB" id="A0A2S2NE77"/>
<dbReference type="Pfam" id="PF00439">
    <property type="entry name" value="Bromodomain"/>
    <property type="match status" value="1"/>
</dbReference>
<evidence type="ECO:0000259" key="5">
    <source>
        <dbReference type="PROSITE" id="PS51525"/>
    </source>
</evidence>
<dbReference type="SMART" id="SM00297">
    <property type="entry name" value="BROMO"/>
    <property type="match status" value="1"/>
</dbReference>
<dbReference type="GO" id="GO:0005634">
    <property type="term" value="C:nucleus"/>
    <property type="evidence" value="ECO:0007669"/>
    <property type="project" value="TreeGrafter"/>
</dbReference>
<feature type="compositionally biased region" description="Low complexity" evidence="3">
    <location>
        <begin position="791"/>
        <end position="803"/>
    </location>
</feature>